<protein>
    <submittedName>
        <fullName evidence="1">Uncharacterized protein</fullName>
    </submittedName>
</protein>
<comment type="caution">
    <text evidence="1">The sequence shown here is derived from an EMBL/GenBank/DDBJ whole genome shotgun (WGS) entry which is preliminary data.</text>
</comment>
<organism evidence="1 2">
    <name type="scientific">Draconibacterium sediminis</name>
    <dbReference type="NCBI Taxonomy" id="1544798"/>
    <lineage>
        <taxon>Bacteria</taxon>
        <taxon>Pseudomonadati</taxon>
        <taxon>Bacteroidota</taxon>
        <taxon>Bacteroidia</taxon>
        <taxon>Marinilabiliales</taxon>
        <taxon>Prolixibacteraceae</taxon>
        <taxon>Draconibacterium</taxon>
    </lineage>
</organism>
<evidence type="ECO:0000313" key="1">
    <source>
        <dbReference type="EMBL" id="KJF44225.1"/>
    </source>
</evidence>
<dbReference type="AlphaFoldDB" id="A0A0D8JB78"/>
<reference evidence="1 2" key="1">
    <citation type="submission" date="2014-09" db="EMBL/GenBank/DDBJ databases">
        <title>Draft Genome Sequence of Draconibacterium sp. JN14CK-3.</title>
        <authorList>
            <person name="Dong C."/>
            <person name="Lai Q."/>
            <person name="Shao Z."/>
        </authorList>
    </citation>
    <scope>NUCLEOTIDE SEQUENCE [LARGE SCALE GENOMIC DNA]</scope>
    <source>
        <strain evidence="1 2">JN14CK-3</strain>
    </source>
</reference>
<gene>
    <name evidence="1" type="ORF">LH29_01495</name>
</gene>
<dbReference type="EMBL" id="JRHC01000001">
    <property type="protein sequence ID" value="KJF44225.1"/>
    <property type="molecule type" value="Genomic_DNA"/>
</dbReference>
<proteinExistence type="predicted"/>
<accession>A0A0D8JB78</accession>
<sequence>MYSFYQQAVNYKEIRQMKNHFIFILAGGRFPFCNKTIVNCIYLAASEIAEKFLYTKKIKALFVQTIKKNQYDEKQPHAKPDHYHSYHLLLLDCLIPFY</sequence>
<keyword evidence="2" id="KW-1185">Reference proteome</keyword>
<evidence type="ECO:0000313" key="2">
    <source>
        <dbReference type="Proteomes" id="UP000032544"/>
    </source>
</evidence>
<name>A0A0D8JB78_9BACT</name>
<dbReference type="Proteomes" id="UP000032544">
    <property type="component" value="Unassembled WGS sequence"/>
</dbReference>